<sequence>MHIINNTSYDLNDKLDYVSEKLSISYDPVSGDVIDREVSKPSPSHLSKYAIKRCYVRNVFTELHDIYLRKKHGLYDSCMHVRIITQAAIKCLQDQVSIWEERLKCSRLDLHFVFTLPTSWDYEMQNNLIRPLFIQAGLINEKDHNDRLLFFSKLDLAYQSIKYYYQECHDHMKLKIGKQYAICSLDYDDGVSVDLELFSVRYPLSTATDNEYVPLSLKSVSFTFPFDLDINYARLERLFEKRCNAIVTPEFIDIMKLQTDVDKLVEDNTNEDGFNLMREKFMNIDFQMFLNYQPFEELEDLIYGNFNLSQTEIENIESITVNDMYEELSHCVKIDFMNQISDLLTDTDGIKVSELFICFSEEFVDIDNFVLLKLIEKWLKDYGDQQGSYRIITPGLYSPKGFSFFIDRETVETGTRELVKKKFRESCKHRDPKIVFGNTKVESFKPVYYINADILPTTVNLLLTQTEENNQAKNVAEKDQLDIQPLSNFFIHPNVYGRQVLCISIWMKLFIKDNFGEYLELYLDSNQRAKITNELVSSESNILEQILSKIGTKKIFSKKYISSAGDDRLVNVCHPEENLNSNYDNDWKNRNTAFAFSVEKKLFDKVFGSDETMDELLVASGILQVNNKKRKVRVSIYGEEIIHAIQHKLKDVNFKMKSYFVVAQVHSNHIQLTLHQVVKLATYEGNAATIIVEDKIIHMEDVYDTLYKTILETLISSSPFDCCSMHESEGSGLHNLNLLRVYKNAYQQFKILLINALSMDQTTIFDMDSKHEFKVSDECSCKITLLLRDIIENGIKPVIQDITTTIAASMANTELFGHYEVGSLFILGNPFSLSKCSPLYAAYTMIVQKEISIAMELKEKDINGFVLQESFCQLLEPVTLTRPYMYDRFIRGVLTVVSNETYGIHMLGDSRPLRPKCAKRSDTVAKDGEYLVFLQKGEPIPKTGLATIFEIVSPQSETKIQGFVRMYLIYKIVELPPLTDPVPGIYTTLEKDINGFTEIYIIDYDDWVSHNPIILDIKRVNYNNTLQILFRWLGYCDRIRASARGNLMVKEDPLTLAYI</sequence>
<organism evidence="1 2">
    <name type="scientific">Mucor saturninus</name>
    <dbReference type="NCBI Taxonomy" id="64648"/>
    <lineage>
        <taxon>Eukaryota</taxon>
        <taxon>Fungi</taxon>
        <taxon>Fungi incertae sedis</taxon>
        <taxon>Mucoromycota</taxon>
        <taxon>Mucoromycotina</taxon>
        <taxon>Mucoromycetes</taxon>
        <taxon>Mucorales</taxon>
        <taxon>Mucorineae</taxon>
        <taxon>Mucoraceae</taxon>
        <taxon>Mucor</taxon>
    </lineage>
</organism>
<comment type="caution">
    <text evidence="1">The sequence shown here is derived from an EMBL/GenBank/DDBJ whole genome shotgun (WGS) entry which is preliminary data.</text>
</comment>
<keyword evidence="2" id="KW-1185">Reference proteome</keyword>
<dbReference type="Proteomes" id="UP000603453">
    <property type="component" value="Unassembled WGS sequence"/>
</dbReference>
<accession>A0A8H7QZD7</accession>
<dbReference type="EMBL" id="JAEPRD010000071">
    <property type="protein sequence ID" value="KAG2201453.1"/>
    <property type="molecule type" value="Genomic_DNA"/>
</dbReference>
<evidence type="ECO:0000313" key="1">
    <source>
        <dbReference type="EMBL" id="KAG2201453.1"/>
    </source>
</evidence>
<gene>
    <name evidence="1" type="ORF">INT47_001502</name>
</gene>
<proteinExistence type="predicted"/>
<evidence type="ECO:0000313" key="2">
    <source>
        <dbReference type="Proteomes" id="UP000603453"/>
    </source>
</evidence>
<protein>
    <submittedName>
        <fullName evidence="1">Uncharacterized protein</fullName>
    </submittedName>
</protein>
<reference evidence="1" key="1">
    <citation type="submission" date="2020-12" db="EMBL/GenBank/DDBJ databases">
        <title>Metabolic potential, ecology and presence of endohyphal bacteria is reflected in genomic diversity of Mucoromycotina.</title>
        <authorList>
            <person name="Muszewska A."/>
            <person name="Okrasinska A."/>
            <person name="Steczkiewicz K."/>
            <person name="Drgas O."/>
            <person name="Orlowska M."/>
            <person name="Perlinska-Lenart U."/>
            <person name="Aleksandrzak-Piekarczyk T."/>
            <person name="Szatraj K."/>
            <person name="Zielenkiewicz U."/>
            <person name="Pilsyk S."/>
            <person name="Malc E."/>
            <person name="Mieczkowski P."/>
            <person name="Kruszewska J.S."/>
            <person name="Biernat P."/>
            <person name="Pawlowska J."/>
        </authorList>
    </citation>
    <scope>NUCLEOTIDE SEQUENCE</scope>
    <source>
        <strain evidence="1">WA0000017839</strain>
    </source>
</reference>
<dbReference type="AlphaFoldDB" id="A0A8H7QZD7"/>
<name>A0A8H7QZD7_9FUNG</name>